<gene>
    <name evidence="4" type="ORF">A7A78_10420</name>
</gene>
<proteinExistence type="predicted"/>
<dbReference type="EMBL" id="LXIE01000008">
    <property type="protein sequence ID" value="OAD91897.1"/>
    <property type="molecule type" value="Genomic_DNA"/>
</dbReference>
<feature type="domain" description="DUF5606" evidence="2">
    <location>
        <begin position="3"/>
        <end position="48"/>
    </location>
</feature>
<reference evidence="4 5" key="1">
    <citation type="submission" date="2016-05" db="EMBL/GenBank/DDBJ databases">
        <title>Genome sequencing of Vitellibacter soesokkakensis RSSK-12.</title>
        <authorList>
            <person name="Thevarajoo S."/>
            <person name="Selvaratnam C."/>
            <person name="Goh K.M."/>
            <person name="Chan K.-G."/>
            <person name="Chong C.S."/>
        </authorList>
    </citation>
    <scope>NUCLEOTIDE SEQUENCE [LARGE SCALE GENOMIC DNA]</scope>
    <source>
        <strain evidence="4 5">RSSK-12</strain>
    </source>
</reference>
<dbReference type="OrthoDB" id="675198at2"/>
<sequence length="185" mass="20301">MSLEKVLSIAGKPGLYKLKTQTRAGFLAESLLDGKTINVSGRHNVSLLSEIAIYTLTEEVPLRKVFEKISEKEGGKEAIGHKASKEELEEYFFGVMPDYDEDRVYASDIKKVVQWYNLLVKNGMTDFSEAKEETKEEEKEGGEKAKKATVKKVTAPKAAAPKTANPKASSTKKGGATKNAASRKT</sequence>
<protein>
    <submittedName>
        <fullName evidence="4">Uncharacterized protein</fullName>
    </submittedName>
</protein>
<dbReference type="Pfam" id="PF18347">
    <property type="entry name" value="DUF5606"/>
    <property type="match status" value="1"/>
</dbReference>
<dbReference type="Gene3D" id="2.30.30.730">
    <property type="match status" value="1"/>
</dbReference>
<feature type="compositionally biased region" description="Basic and acidic residues" evidence="1">
    <location>
        <begin position="128"/>
        <end position="146"/>
    </location>
</feature>
<dbReference type="STRING" id="1385699.A7A78_10420"/>
<evidence type="ECO:0000256" key="1">
    <source>
        <dbReference type="SAM" id="MobiDB-lite"/>
    </source>
</evidence>
<keyword evidence="5" id="KW-1185">Reference proteome</keyword>
<dbReference type="InterPro" id="IPR041218">
    <property type="entry name" value="DUF5606"/>
</dbReference>
<accession>A0A1A9LFM6</accession>
<dbReference type="Pfam" id="PF21186">
    <property type="entry name" value="DUF6852"/>
    <property type="match status" value="1"/>
</dbReference>
<feature type="domain" description="DUF6852" evidence="3">
    <location>
        <begin position="51"/>
        <end position="119"/>
    </location>
</feature>
<organism evidence="4 5">
    <name type="scientific">Aequorivita soesokkakensis</name>
    <dbReference type="NCBI Taxonomy" id="1385699"/>
    <lineage>
        <taxon>Bacteria</taxon>
        <taxon>Pseudomonadati</taxon>
        <taxon>Bacteroidota</taxon>
        <taxon>Flavobacteriia</taxon>
        <taxon>Flavobacteriales</taxon>
        <taxon>Flavobacteriaceae</taxon>
        <taxon>Aequorivita</taxon>
    </lineage>
</organism>
<feature type="region of interest" description="Disordered" evidence="1">
    <location>
        <begin position="128"/>
        <end position="185"/>
    </location>
</feature>
<dbReference type="Gene3D" id="1.10.10.1650">
    <property type="match status" value="1"/>
</dbReference>
<evidence type="ECO:0000313" key="5">
    <source>
        <dbReference type="Proteomes" id="UP000077552"/>
    </source>
</evidence>
<evidence type="ECO:0000259" key="2">
    <source>
        <dbReference type="Pfam" id="PF18347"/>
    </source>
</evidence>
<comment type="caution">
    <text evidence="4">The sequence shown here is derived from an EMBL/GenBank/DDBJ whole genome shotgun (WGS) entry which is preliminary data.</text>
</comment>
<dbReference type="InterPro" id="IPR049280">
    <property type="entry name" value="DUF6852"/>
</dbReference>
<name>A0A1A9LFM6_9FLAO</name>
<feature type="compositionally biased region" description="Low complexity" evidence="1">
    <location>
        <begin position="151"/>
        <end position="164"/>
    </location>
</feature>
<evidence type="ECO:0000259" key="3">
    <source>
        <dbReference type="Pfam" id="PF21186"/>
    </source>
</evidence>
<dbReference type="AlphaFoldDB" id="A0A1A9LFM6"/>
<evidence type="ECO:0000313" key="4">
    <source>
        <dbReference type="EMBL" id="OAD91897.1"/>
    </source>
</evidence>
<dbReference type="InterPro" id="IPR049281">
    <property type="entry name" value="BVU_3817-like_C_sf"/>
</dbReference>
<dbReference type="Proteomes" id="UP000077552">
    <property type="component" value="Unassembled WGS sequence"/>
</dbReference>
<dbReference type="InterPro" id="IPR049282">
    <property type="entry name" value="BVU_3817_N_sf"/>
</dbReference>